<keyword evidence="5" id="KW-0539">Nucleus</keyword>
<evidence type="ECO:0000256" key="5">
    <source>
        <dbReference type="ARBA" id="ARBA00023242"/>
    </source>
</evidence>
<dbReference type="InterPro" id="IPR008547">
    <property type="entry name" value="DUF829_TMEM53"/>
</dbReference>
<dbReference type="InterPro" id="IPR029058">
    <property type="entry name" value="AB_hydrolase_fold"/>
</dbReference>
<keyword evidence="8" id="KW-1185">Reference proteome</keyword>
<dbReference type="Pfam" id="PF05705">
    <property type="entry name" value="DUF829"/>
    <property type="match status" value="1"/>
</dbReference>
<organism evidence="7 8">
    <name type="scientific">Agrocybe pediades</name>
    <dbReference type="NCBI Taxonomy" id="84607"/>
    <lineage>
        <taxon>Eukaryota</taxon>
        <taxon>Fungi</taxon>
        <taxon>Dikarya</taxon>
        <taxon>Basidiomycota</taxon>
        <taxon>Agaricomycotina</taxon>
        <taxon>Agaricomycetes</taxon>
        <taxon>Agaricomycetidae</taxon>
        <taxon>Agaricales</taxon>
        <taxon>Agaricineae</taxon>
        <taxon>Strophariaceae</taxon>
        <taxon>Agrocybe</taxon>
    </lineage>
</organism>
<dbReference type="EMBL" id="JAACJL010000018">
    <property type="protein sequence ID" value="KAF4618231.1"/>
    <property type="molecule type" value="Genomic_DNA"/>
</dbReference>
<evidence type="ECO:0000256" key="2">
    <source>
        <dbReference type="ARBA" id="ARBA00022692"/>
    </source>
</evidence>
<evidence type="ECO:0000313" key="7">
    <source>
        <dbReference type="EMBL" id="KAF4618231.1"/>
    </source>
</evidence>
<evidence type="ECO:0000256" key="1">
    <source>
        <dbReference type="ARBA" id="ARBA00007387"/>
    </source>
</evidence>
<evidence type="ECO:0000256" key="4">
    <source>
        <dbReference type="ARBA" id="ARBA00023136"/>
    </source>
</evidence>
<protein>
    <recommendedName>
        <fullName evidence="9">Transmembrane protein 53</fullName>
    </recommendedName>
</protein>
<reference evidence="7 8" key="1">
    <citation type="submission" date="2019-12" db="EMBL/GenBank/DDBJ databases">
        <authorList>
            <person name="Floudas D."/>
            <person name="Bentzer J."/>
            <person name="Ahren D."/>
            <person name="Johansson T."/>
            <person name="Persson P."/>
            <person name="Tunlid A."/>
        </authorList>
    </citation>
    <scope>NUCLEOTIDE SEQUENCE [LARGE SCALE GENOMIC DNA]</scope>
    <source>
        <strain evidence="7 8">CBS 102.39</strain>
    </source>
</reference>
<dbReference type="Proteomes" id="UP000521872">
    <property type="component" value="Unassembled WGS sequence"/>
</dbReference>
<comment type="caution">
    <text evidence="7">The sequence shown here is derived from an EMBL/GenBank/DDBJ whole genome shotgun (WGS) entry which is preliminary data.</text>
</comment>
<name>A0A8H4QWT8_9AGAR</name>
<evidence type="ECO:0008006" key="9">
    <source>
        <dbReference type="Google" id="ProtNLM"/>
    </source>
</evidence>
<dbReference type="SUPFAM" id="SSF53474">
    <property type="entry name" value="alpha/beta-Hydrolases"/>
    <property type="match status" value="1"/>
</dbReference>
<keyword evidence="4" id="KW-0472">Membrane</keyword>
<evidence type="ECO:0000313" key="8">
    <source>
        <dbReference type="Proteomes" id="UP000521872"/>
    </source>
</evidence>
<proteinExistence type="inferred from homology"/>
<evidence type="ECO:0000256" key="6">
    <source>
        <dbReference type="ARBA" id="ARBA00034303"/>
    </source>
</evidence>
<sequence>MAAKAQSIVHVFPGVEQGVGEQSAQSPSLILLLGWMDAPLSLLMKYVEGHHSLYPTSTVVVVESYTSFMWSSTAHKEAKLLPVINILLEQIYKADRPTVGLLVHAISNAGAIHLMTLAGFLRDRLRKDPSVLRESIPAIRMAFIIDSTPGTNDYESIITTFTLTMGPVAKLAARLPLTLGYLAYYMVYNTLLGNSPLLPRLHSYLGQEQLLPGSNGKEPRLYIYSDTDAMVPFASVERHLSVLSAKNIPFTAEKYLGTQHVSHARKDPKRYWGAVAEVWRKALDQSKPTIKAKL</sequence>
<keyword evidence="2" id="KW-0812">Transmembrane</keyword>
<keyword evidence="3" id="KW-1133">Transmembrane helix</keyword>
<dbReference type="PANTHER" id="PTHR12265:SF30">
    <property type="entry name" value="TRANSMEMBRANE PROTEIN 53"/>
    <property type="match status" value="1"/>
</dbReference>
<evidence type="ECO:0000256" key="3">
    <source>
        <dbReference type="ARBA" id="ARBA00022989"/>
    </source>
</evidence>
<dbReference type="PANTHER" id="PTHR12265">
    <property type="entry name" value="TRANSMEMBRANE PROTEIN 53"/>
    <property type="match status" value="1"/>
</dbReference>
<comment type="similarity">
    <text evidence="1">Belongs to the TMEM53 family.</text>
</comment>
<comment type="subcellular location">
    <subcellularLocation>
        <location evidence="6">Nucleus outer membrane</location>
        <topology evidence="6">Single-pass membrane protein</topology>
    </subcellularLocation>
</comment>
<dbReference type="GO" id="GO:0005640">
    <property type="term" value="C:nuclear outer membrane"/>
    <property type="evidence" value="ECO:0007669"/>
    <property type="project" value="UniProtKB-SubCell"/>
</dbReference>
<gene>
    <name evidence="7" type="ORF">D9613_011553</name>
</gene>
<accession>A0A8H4QWT8</accession>
<dbReference type="AlphaFoldDB" id="A0A8H4QWT8"/>